<proteinExistence type="predicted"/>
<feature type="transmembrane region" description="Helical" evidence="2">
    <location>
        <begin position="296"/>
        <end position="314"/>
    </location>
</feature>
<dbReference type="PROSITE" id="PS50820">
    <property type="entry name" value="LCCL"/>
    <property type="match status" value="1"/>
</dbReference>
<dbReference type="Pfam" id="PF03815">
    <property type="entry name" value="LCCL"/>
    <property type="match status" value="1"/>
</dbReference>
<evidence type="ECO:0000256" key="2">
    <source>
        <dbReference type="SAM" id="Phobius"/>
    </source>
</evidence>
<feature type="transmembrane region" description="Helical" evidence="2">
    <location>
        <begin position="452"/>
        <end position="470"/>
    </location>
</feature>
<dbReference type="HOGENOM" id="CLU_011125_1_1_1"/>
<feature type="transmembrane region" description="Helical" evidence="2">
    <location>
        <begin position="420"/>
        <end position="440"/>
    </location>
</feature>
<dbReference type="STRING" id="1182544.W9VX75"/>
<evidence type="ECO:0000259" key="3">
    <source>
        <dbReference type="PROSITE" id="PS50820"/>
    </source>
</evidence>
<feature type="transmembrane region" description="Helical" evidence="2">
    <location>
        <begin position="387"/>
        <end position="408"/>
    </location>
</feature>
<protein>
    <recommendedName>
        <fullName evidence="3">LCCL domain-containing protein</fullName>
    </recommendedName>
</protein>
<keyword evidence="2" id="KW-0472">Membrane</keyword>
<feature type="compositionally biased region" description="Basic and acidic residues" evidence="1">
    <location>
        <begin position="685"/>
        <end position="695"/>
    </location>
</feature>
<dbReference type="SUPFAM" id="SSF69848">
    <property type="entry name" value="LCCL domain"/>
    <property type="match status" value="1"/>
</dbReference>
<dbReference type="InterPro" id="IPR036609">
    <property type="entry name" value="LCCL_sf"/>
</dbReference>
<dbReference type="InterPro" id="IPR051957">
    <property type="entry name" value="CRISP-LCCL_domain"/>
</dbReference>
<name>W9VX75_9EURO</name>
<feature type="region of interest" description="Disordered" evidence="1">
    <location>
        <begin position="1"/>
        <end position="40"/>
    </location>
</feature>
<sequence>MVRYRDDEEDPAAEIPEAEDDPDNVPGSPELHIRSTPDSPTTGTLPIPIWLRESASSFRYKWVPLPVRKAGRAIATWVKGPKPPRVLKIEPIFPKIQQAPIRLLDRYAPKKKQRVILLMALYVCWFLTWSLMVKQHSTSGFIKGYGRPTNLWCGASFWNEGNGCGLNGNNCRPFSSAHLTFRCPANCAGTHLLEEHMVGNISLRYQGLVVGGPDPQDPSSMPVYRADSFICQAAIHAGITTDANGGCGVATLVGSHTNFPSSKANGIESTSFPGTFPRSFTFQHLSSTQAQCPKDSRWPIFVVTAVALVILSIFTTSPAVFFFSTFVIMFFHVGLVSDPPNTANVYEAISKLVERFLPAIFIAIILYHVAAVPLLTGVTAQIEKTILYLGFCFIGALNNYTFAPLIPIERLTPHDLAQPGAPFALAIIVTVILAIVISQVHFIRVSGNMPKYLAIYGAMVLALVILLALPNLRLRIHHYILAMLFMPGTFTQIRPCLAYQGLLLGLFINGVARWGFASIVQTPAALGEANGGGSNGSPGSWWGAKSPNVTAVVAADISNITFNWGPLPRESGVDGVSILINDVERWRGYTDEELYWDSEGVTLKRRHERGDSAEGLEPEFFRFAWMSGSQTGLYSKVGLWDEHGLWRSPEEGTTSTLGSSEQNEVKNWNGEFDGVGKDEDEEEREKEPDARVIEL</sequence>
<evidence type="ECO:0000256" key="1">
    <source>
        <dbReference type="SAM" id="MobiDB-lite"/>
    </source>
</evidence>
<evidence type="ECO:0000313" key="4">
    <source>
        <dbReference type="EMBL" id="EXJ60417.1"/>
    </source>
</evidence>
<dbReference type="InterPro" id="IPR004043">
    <property type="entry name" value="LCCL"/>
</dbReference>
<feature type="transmembrane region" description="Helical" evidence="2">
    <location>
        <begin position="115"/>
        <end position="133"/>
    </location>
</feature>
<dbReference type="PANTHER" id="PTHR31331:SF8">
    <property type="entry name" value="LCCL DOMAIN PROTEIN (AFU_ORTHOLOGUE AFUA_5G02970)"/>
    <property type="match status" value="1"/>
</dbReference>
<feature type="compositionally biased region" description="Acidic residues" evidence="1">
    <location>
        <begin position="7"/>
        <end position="23"/>
    </location>
</feature>
<dbReference type="EMBL" id="AMGW01000003">
    <property type="protein sequence ID" value="EXJ60417.1"/>
    <property type="molecule type" value="Genomic_DNA"/>
</dbReference>
<gene>
    <name evidence="4" type="ORF">A1O7_04569</name>
</gene>
<dbReference type="AlphaFoldDB" id="W9VX75"/>
<keyword evidence="2" id="KW-1133">Transmembrane helix</keyword>
<dbReference type="GeneID" id="19179155"/>
<keyword evidence="5" id="KW-1185">Reference proteome</keyword>
<keyword evidence="2" id="KW-0812">Transmembrane</keyword>
<feature type="transmembrane region" description="Helical" evidence="2">
    <location>
        <begin position="319"/>
        <end position="336"/>
    </location>
</feature>
<organism evidence="4 5">
    <name type="scientific">Cladophialophora yegresii CBS 114405</name>
    <dbReference type="NCBI Taxonomy" id="1182544"/>
    <lineage>
        <taxon>Eukaryota</taxon>
        <taxon>Fungi</taxon>
        <taxon>Dikarya</taxon>
        <taxon>Ascomycota</taxon>
        <taxon>Pezizomycotina</taxon>
        <taxon>Eurotiomycetes</taxon>
        <taxon>Chaetothyriomycetidae</taxon>
        <taxon>Chaetothyriales</taxon>
        <taxon>Herpotrichiellaceae</taxon>
        <taxon>Cladophialophora</taxon>
    </lineage>
</organism>
<evidence type="ECO:0000313" key="5">
    <source>
        <dbReference type="Proteomes" id="UP000019473"/>
    </source>
</evidence>
<reference evidence="4 5" key="1">
    <citation type="submission" date="2013-03" db="EMBL/GenBank/DDBJ databases">
        <title>The Genome Sequence of Cladophialophora yegresii CBS 114405.</title>
        <authorList>
            <consortium name="The Broad Institute Genomics Platform"/>
            <person name="Cuomo C."/>
            <person name="de Hoog S."/>
            <person name="Gorbushina A."/>
            <person name="Walker B."/>
            <person name="Young S.K."/>
            <person name="Zeng Q."/>
            <person name="Gargeya S."/>
            <person name="Fitzgerald M."/>
            <person name="Haas B."/>
            <person name="Abouelleil A."/>
            <person name="Allen A.W."/>
            <person name="Alvarado L."/>
            <person name="Arachchi H.M."/>
            <person name="Berlin A.M."/>
            <person name="Chapman S.B."/>
            <person name="Gainer-Dewar J."/>
            <person name="Goldberg J."/>
            <person name="Griggs A."/>
            <person name="Gujja S."/>
            <person name="Hansen M."/>
            <person name="Howarth C."/>
            <person name="Imamovic A."/>
            <person name="Ireland A."/>
            <person name="Larimer J."/>
            <person name="McCowan C."/>
            <person name="Murphy C."/>
            <person name="Pearson M."/>
            <person name="Poon T.W."/>
            <person name="Priest M."/>
            <person name="Roberts A."/>
            <person name="Saif S."/>
            <person name="Shea T."/>
            <person name="Sisk P."/>
            <person name="Sykes S."/>
            <person name="Wortman J."/>
            <person name="Nusbaum C."/>
            <person name="Birren B."/>
        </authorList>
    </citation>
    <scope>NUCLEOTIDE SEQUENCE [LARGE SCALE GENOMIC DNA]</scope>
    <source>
        <strain evidence="4 5">CBS 114405</strain>
    </source>
</reference>
<feature type="domain" description="LCCL" evidence="3">
    <location>
        <begin position="209"/>
        <end position="269"/>
    </location>
</feature>
<comment type="caution">
    <text evidence="4">The sequence shown here is derived from an EMBL/GenBank/DDBJ whole genome shotgun (WGS) entry which is preliminary data.</text>
</comment>
<dbReference type="RefSeq" id="XP_007756770.1">
    <property type="nucleotide sequence ID" value="XM_007758580.1"/>
</dbReference>
<dbReference type="PANTHER" id="PTHR31331">
    <property type="entry name" value="LCCL DOMAIN PROTEIN (AFU_ORTHOLOGUE AFUA_5G08630)"/>
    <property type="match status" value="1"/>
</dbReference>
<dbReference type="eggNOG" id="ENOG502QUEX">
    <property type="taxonomic scope" value="Eukaryota"/>
</dbReference>
<dbReference type="SMART" id="SM00603">
    <property type="entry name" value="LCCL"/>
    <property type="match status" value="1"/>
</dbReference>
<feature type="region of interest" description="Disordered" evidence="1">
    <location>
        <begin position="649"/>
        <end position="695"/>
    </location>
</feature>
<feature type="compositionally biased region" description="Polar residues" evidence="1">
    <location>
        <begin position="651"/>
        <end position="666"/>
    </location>
</feature>
<dbReference type="Proteomes" id="UP000019473">
    <property type="component" value="Unassembled WGS sequence"/>
</dbReference>
<dbReference type="Gene3D" id="2.170.130.20">
    <property type="entry name" value="LCCL-like domain"/>
    <property type="match status" value="1"/>
</dbReference>
<accession>W9VX75</accession>
<dbReference type="VEuPathDB" id="FungiDB:A1O7_04569"/>
<dbReference type="OrthoDB" id="441660at2759"/>
<feature type="transmembrane region" description="Helical" evidence="2">
    <location>
        <begin position="356"/>
        <end position="375"/>
    </location>
</feature>